<comment type="catalytic activity">
    <reaction evidence="6">
        <text>L-threonyl-[protein] + ATP = O-phospho-L-threonyl-[protein] + ADP + H(+)</text>
        <dbReference type="Rhea" id="RHEA:46608"/>
        <dbReference type="Rhea" id="RHEA-COMP:11060"/>
        <dbReference type="Rhea" id="RHEA-COMP:11605"/>
        <dbReference type="ChEBI" id="CHEBI:15378"/>
        <dbReference type="ChEBI" id="CHEBI:30013"/>
        <dbReference type="ChEBI" id="CHEBI:30616"/>
        <dbReference type="ChEBI" id="CHEBI:61977"/>
        <dbReference type="ChEBI" id="CHEBI:456216"/>
        <dbReference type="EC" id="2.7.11.1"/>
    </reaction>
</comment>
<dbReference type="PROSITE" id="PS00108">
    <property type="entry name" value="PROTEIN_KINASE_ST"/>
    <property type="match status" value="1"/>
</dbReference>
<dbReference type="EC" id="2.7.11.1" evidence="2"/>
<dbReference type="AlphaFoldDB" id="A0A9P0MJW5"/>
<dbReference type="PANTHER" id="PTHR24347">
    <property type="entry name" value="SERINE/THREONINE-PROTEIN KINASE"/>
    <property type="match status" value="1"/>
</dbReference>
<dbReference type="InterPro" id="IPR017441">
    <property type="entry name" value="Protein_kinase_ATP_BS"/>
</dbReference>
<gene>
    <name evidence="11" type="ORF">ACAOBT_LOCUS33495</name>
</gene>
<keyword evidence="4 8" id="KW-0067">ATP-binding</keyword>
<evidence type="ECO:0000256" key="1">
    <source>
        <dbReference type="ARBA" id="ARBA00005354"/>
    </source>
</evidence>
<dbReference type="SMART" id="SM00220">
    <property type="entry name" value="S_TKc"/>
    <property type="match status" value="1"/>
</dbReference>
<evidence type="ECO:0000256" key="8">
    <source>
        <dbReference type="PROSITE-ProRule" id="PRU10141"/>
    </source>
</evidence>
<dbReference type="SUPFAM" id="SSF56112">
    <property type="entry name" value="Protein kinase-like (PK-like)"/>
    <property type="match status" value="1"/>
</dbReference>
<evidence type="ECO:0000259" key="10">
    <source>
        <dbReference type="PROSITE" id="PS50309"/>
    </source>
</evidence>
<feature type="domain" description="Protein kinase" evidence="9">
    <location>
        <begin position="321"/>
        <end position="578"/>
    </location>
</feature>
<accession>A0A9P0MJW5</accession>
<dbReference type="FunFam" id="1.10.510.10:FF:000066">
    <property type="entry name" value="Serine/threonine-protein kinase DCLK1 isoform 2"/>
    <property type="match status" value="1"/>
</dbReference>
<evidence type="ECO:0000256" key="4">
    <source>
        <dbReference type="ARBA" id="ARBA00022840"/>
    </source>
</evidence>
<reference evidence="11" key="1">
    <citation type="submission" date="2022-03" db="EMBL/GenBank/DDBJ databases">
        <authorList>
            <person name="Sayadi A."/>
        </authorList>
    </citation>
    <scope>NUCLEOTIDE SEQUENCE</scope>
</reference>
<comment type="similarity">
    <text evidence="1">Belongs to the protein kinase superfamily. CAMK Ser/Thr protein kinase family. CaMK subfamily.</text>
</comment>
<dbReference type="InterPro" id="IPR036572">
    <property type="entry name" value="Doublecortin_dom_sf"/>
</dbReference>
<dbReference type="InterPro" id="IPR003533">
    <property type="entry name" value="Doublecortin_dom"/>
</dbReference>
<dbReference type="OrthoDB" id="1738954at2759"/>
<evidence type="ECO:0000313" key="12">
    <source>
        <dbReference type="Proteomes" id="UP001152888"/>
    </source>
</evidence>
<dbReference type="Gene3D" id="3.30.200.20">
    <property type="entry name" value="Phosphorylase Kinase, domain 1"/>
    <property type="match status" value="1"/>
</dbReference>
<dbReference type="InterPro" id="IPR008271">
    <property type="entry name" value="Ser/Thr_kinase_AS"/>
</dbReference>
<feature type="domain" description="Doublecortin" evidence="10">
    <location>
        <begin position="178"/>
        <end position="258"/>
    </location>
</feature>
<keyword evidence="3 8" id="KW-0547">Nucleotide-binding</keyword>
<dbReference type="Proteomes" id="UP001152888">
    <property type="component" value="Unassembled WGS sequence"/>
</dbReference>
<evidence type="ECO:0000259" key="9">
    <source>
        <dbReference type="PROSITE" id="PS50011"/>
    </source>
</evidence>
<dbReference type="PROSITE" id="PS00107">
    <property type="entry name" value="PROTEIN_KINASE_ATP"/>
    <property type="match status" value="1"/>
</dbReference>
<dbReference type="PROSITE" id="PS50011">
    <property type="entry name" value="PROTEIN_KINASE_DOM"/>
    <property type="match status" value="1"/>
</dbReference>
<evidence type="ECO:0000256" key="7">
    <source>
        <dbReference type="ARBA" id="ARBA00048679"/>
    </source>
</evidence>
<comment type="caution">
    <text evidence="11">The sequence shown here is derived from an EMBL/GenBank/DDBJ whole genome shotgun (WGS) entry which is preliminary data.</text>
</comment>
<sequence>MSKNNLNGSRSVSSNSFNSFMSDGEIIEAGLEDLSLTNNKNHNRPSSTSKTQKAKRIRFYHNGNKFFNGIVIPVAPERYRSFDSLTAELTNIMTKNVTLPSGVRNVYSMDGKKVCSIDDLEDGKEYVVCGKGEIFKKIEYTKTDTLKSKKLSNTKFNVQNTPPNNPPRIIPPDCVRPRIVTIIRNGIKPRKILRLLLNKRNSSSTEQILGAFSETTQLAVRKVFTLSGQAVTDLPHYFGSEDVFLVYGNERPQQVDFELEFEESKAVQQYRRTPGVRNGSGPKPKMPKKELNRTYESEESLLKKLSEDNNLVLPLPLRNKYIVGRTIGDGNFAVVRLCKDTSTNKDYALKIIDKSKCKGKEDMIENEVKILSKVNHPYIMSLIEEQDTKSMLYLVCEYVNGGDLFDTIAVAQKFSEEQAALMINNLASALAYLHSMNIVHRDVKPENLLVELENGKVRLLKLGDFGLACEVTKPLYTVCGTPTYVAPEILAESGYGLKIDVWAAGVILYILLCGYPPFVSQDNDQEKLFDCILSGQYDFPDEYWQDVSPLAKELIQNMLQLDPALRLSAEDVLDHPWLGWNETVSK</sequence>
<proteinExistence type="inferred from homology"/>
<evidence type="ECO:0000256" key="5">
    <source>
        <dbReference type="ARBA" id="ARBA00031092"/>
    </source>
</evidence>
<evidence type="ECO:0000256" key="3">
    <source>
        <dbReference type="ARBA" id="ARBA00022741"/>
    </source>
</evidence>
<dbReference type="GO" id="GO:0035556">
    <property type="term" value="P:intracellular signal transduction"/>
    <property type="evidence" value="ECO:0007669"/>
    <property type="project" value="InterPro"/>
</dbReference>
<keyword evidence="12" id="KW-1185">Reference proteome</keyword>
<evidence type="ECO:0000256" key="6">
    <source>
        <dbReference type="ARBA" id="ARBA00047899"/>
    </source>
</evidence>
<evidence type="ECO:0000313" key="11">
    <source>
        <dbReference type="EMBL" id="CAH2013481.1"/>
    </source>
</evidence>
<dbReference type="GO" id="GO:0004674">
    <property type="term" value="F:protein serine/threonine kinase activity"/>
    <property type="evidence" value="ECO:0007669"/>
    <property type="project" value="UniProtKB-EC"/>
</dbReference>
<dbReference type="EMBL" id="CAKOFQ010008332">
    <property type="protein sequence ID" value="CAH2013481.1"/>
    <property type="molecule type" value="Genomic_DNA"/>
</dbReference>
<dbReference type="Gene3D" id="3.10.20.230">
    <property type="entry name" value="Doublecortin domain"/>
    <property type="match status" value="2"/>
</dbReference>
<dbReference type="Pfam" id="PF03607">
    <property type="entry name" value="DCX"/>
    <property type="match status" value="2"/>
</dbReference>
<dbReference type="Gene3D" id="1.10.510.10">
    <property type="entry name" value="Transferase(Phosphotransferase) domain 1"/>
    <property type="match status" value="1"/>
</dbReference>
<dbReference type="InterPro" id="IPR011009">
    <property type="entry name" value="Kinase-like_dom_sf"/>
</dbReference>
<dbReference type="SUPFAM" id="SSF89837">
    <property type="entry name" value="Doublecortin (DC)"/>
    <property type="match status" value="2"/>
</dbReference>
<dbReference type="CDD" id="cd14095">
    <property type="entry name" value="STKc_DCKL"/>
    <property type="match status" value="1"/>
</dbReference>
<feature type="domain" description="Doublecortin" evidence="10">
    <location>
        <begin position="55"/>
        <end position="141"/>
    </location>
</feature>
<feature type="binding site" evidence="8">
    <location>
        <position position="350"/>
    </location>
    <ligand>
        <name>ATP</name>
        <dbReference type="ChEBI" id="CHEBI:30616"/>
    </ligand>
</feature>
<comment type="catalytic activity">
    <reaction evidence="7">
        <text>L-seryl-[protein] + ATP = O-phospho-L-seryl-[protein] + ADP + H(+)</text>
        <dbReference type="Rhea" id="RHEA:17989"/>
        <dbReference type="Rhea" id="RHEA-COMP:9863"/>
        <dbReference type="Rhea" id="RHEA-COMP:11604"/>
        <dbReference type="ChEBI" id="CHEBI:15378"/>
        <dbReference type="ChEBI" id="CHEBI:29999"/>
        <dbReference type="ChEBI" id="CHEBI:30616"/>
        <dbReference type="ChEBI" id="CHEBI:83421"/>
        <dbReference type="ChEBI" id="CHEBI:456216"/>
        <dbReference type="EC" id="2.7.11.1"/>
    </reaction>
</comment>
<dbReference type="SMART" id="SM00537">
    <property type="entry name" value="DCX"/>
    <property type="match status" value="2"/>
</dbReference>
<protein>
    <recommendedName>
        <fullName evidence="2">non-specific serine/threonine protein kinase</fullName>
        <ecNumber evidence="2">2.7.11.1</ecNumber>
    </recommendedName>
    <alternativeName>
        <fullName evidence="5">Doublecortin-like and CAM kinase-like protein</fullName>
    </alternativeName>
</protein>
<evidence type="ECO:0000256" key="2">
    <source>
        <dbReference type="ARBA" id="ARBA00012513"/>
    </source>
</evidence>
<name>A0A9P0MJW5_ACAOB</name>
<dbReference type="Pfam" id="PF00069">
    <property type="entry name" value="Pkinase"/>
    <property type="match status" value="1"/>
</dbReference>
<dbReference type="InterPro" id="IPR000719">
    <property type="entry name" value="Prot_kinase_dom"/>
</dbReference>
<dbReference type="PROSITE" id="PS50309">
    <property type="entry name" value="DC"/>
    <property type="match status" value="2"/>
</dbReference>
<dbReference type="GO" id="GO:0005524">
    <property type="term" value="F:ATP binding"/>
    <property type="evidence" value="ECO:0007669"/>
    <property type="project" value="UniProtKB-UniRule"/>
</dbReference>
<organism evidence="11 12">
    <name type="scientific">Acanthoscelides obtectus</name>
    <name type="common">Bean weevil</name>
    <name type="synonym">Bruchus obtectus</name>
    <dbReference type="NCBI Taxonomy" id="200917"/>
    <lineage>
        <taxon>Eukaryota</taxon>
        <taxon>Metazoa</taxon>
        <taxon>Ecdysozoa</taxon>
        <taxon>Arthropoda</taxon>
        <taxon>Hexapoda</taxon>
        <taxon>Insecta</taxon>
        <taxon>Pterygota</taxon>
        <taxon>Neoptera</taxon>
        <taxon>Endopterygota</taxon>
        <taxon>Coleoptera</taxon>
        <taxon>Polyphaga</taxon>
        <taxon>Cucujiformia</taxon>
        <taxon>Chrysomeloidea</taxon>
        <taxon>Chrysomelidae</taxon>
        <taxon>Bruchinae</taxon>
        <taxon>Bruchini</taxon>
        <taxon>Acanthoscelides</taxon>
    </lineage>
</organism>